<keyword evidence="4" id="KW-0804">Transcription</keyword>
<name>A0AAV7X7Q0_9NEOP</name>
<sequence length="499" mass="56471">MWSFWEASIRGWLSLAVKRHGVANHPGVPDFDPAKPQRHITSCDLTALYSGCLQMCLPIGGYEWADKQFLDNELRLHEQSERAATGYLIEVTLDYPTHMHEAHRDFPLAPVRERICADNFTEYQREMMERAGVRLGPNEQRLIAHLGPRERYIVNGATLRFYVEQGMRVREYHRGLRFQQSAWLEPYVTHLMKARARAVHPFDVTINKLYANALFGRTLMSATKNRVSLEQRDVMLRFMKNHPALGTNKFTAPDGVKHKARLLNELTEQLNSCPSGATKASDKWLKSWQDWRSDVKSKAAKIKRHANGTGGGPALKVSLTPMEEELLAYLGDAAVSGHAVIDILDDVGYGYMFPGACMRTLNTTKEKAKWLKTLLVAAFKDEAATYRFYQPRKDRGRLKKFPKSFIHLAEGLYPAFLERLGYSDAAKRDAMKRLGADLADRATAMDRGGADPPPRRRPDREAEVDEPDIVLDPATGLLEARRELVLDPVTGDLVEVAVE</sequence>
<evidence type="ECO:0000256" key="6">
    <source>
        <dbReference type="SAM" id="MobiDB-lite"/>
    </source>
</evidence>
<accession>A0AAV7X7Q0</accession>
<keyword evidence="9" id="KW-1185">Reference proteome</keyword>
<dbReference type="Pfam" id="PF13873">
    <property type="entry name" value="Myb_DNA-bind_5"/>
    <property type="match status" value="1"/>
</dbReference>
<reference evidence="8" key="1">
    <citation type="submission" date="2022-12" db="EMBL/GenBank/DDBJ databases">
        <title>Chromosome-level genome assembly of the bean flower thrips Megalurothrips usitatus.</title>
        <authorList>
            <person name="Ma L."/>
            <person name="Liu Q."/>
            <person name="Li H."/>
            <person name="Cai W."/>
        </authorList>
    </citation>
    <scope>NUCLEOTIDE SEQUENCE</scope>
    <source>
        <strain evidence="8">Cailab_2022a</strain>
    </source>
</reference>
<dbReference type="EMBL" id="JAPTSV010000014">
    <property type="protein sequence ID" value="KAJ1520462.1"/>
    <property type="molecule type" value="Genomic_DNA"/>
</dbReference>
<comment type="function">
    <text evidence="5">Involved in transvection phenomena (= synapsis-dependent gene expression), where the synaptic pairing of chromosomes carrying genes with which zeste interacts influences the expression of these genes. Zeste binds to DNA and stimulates transcription from a nearby promoter.</text>
</comment>
<evidence type="ECO:0000256" key="5">
    <source>
        <dbReference type="ARBA" id="ARBA00025466"/>
    </source>
</evidence>
<evidence type="ECO:0000313" key="9">
    <source>
        <dbReference type="Proteomes" id="UP001075354"/>
    </source>
</evidence>
<dbReference type="AlphaFoldDB" id="A0AAV7X7Q0"/>
<keyword evidence="3" id="KW-0805">Transcription regulation</keyword>
<evidence type="ECO:0000313" key="8">
    <source>
        <dbReference type="EMBL" id="KAJ1520462.1"/>
    </source>
</evidence>
<feature type="region of interest" description="Disordered" evidence="6">
    <location>
        <begin position="442"/>
        <end position="470"/>
    </location>
</feature>
<comment type="subunit">
    <text evidence="1">Self-associates forming complexes of several hundred monomers.</text>
</comment>
<proteinExistence type="predicted"/>
<evidence type="ECO:0000256" key="2">
    <source>
        <dbReference type="ARBA" id="ARBA00016807"/>
    </source>
</evidence>
<dbReference type="GO" id="GO:0071897">
    <property type="term" value="P:DNA biosynthetic process"/>
    <property type="evidence" value="ECO:0007669"/>
    <property type="project" value="UniProtKB-ARBA"/>
</dbReference>
<gene>
    <name evidence="8" type="ORF">ONE63_003589</name>
</gene>
<organism evidence="8 9">
    <name type="scientific">Megalurothrips usitatus</name>
    <name type="common">bean blossom thrips</name>
    <dbReference type="NCBI Taxonomy" id="439358"/>
    <lineage>
        <taxon>Eukaryota</taxon>
        <taxon>Metazoa</taxon>
        <taxon>Ecdysozoa</taxon>
        <taxon>Arthropoda</taxon>
        <taxon>Hexapoda</taxon>
        <taxon>Insecta</taxon>
        <taxon>Pterygota</taxon>
        <taxon>Neoptera</taxon>
        <taxon>Paraneoptera</taxon>
        <taxon>Thysanoptera</taxon>
        <taxon>Terebrantia</taxon>
        <taxon>Thripoidea</taxon>
        <taxon>Thripidae</taxon>
        <taxon>Megalurothrips</taxon>
    </lineage>
</organism>
<dbReference type="Proteomes" id="UP001075354">
    <property type="component" value="Chromosome 14"/>
</dbReference>
<evidence type="ECO:0000256" key="4">
    <source>
        <dbReference type="ARBA" id="ARBA00023163"/>
    </source>
</evidence>
<evidence type="ECO:0000256" key="3">
    <source>
        <dbReference type="ARBA" id="ARBA00023015"/>
    </source>
</evidence>
<dbReference type="InterPro" id="IPR043502">
    <property type="entry name" value="DNA/RNA_pol_sf"/>
</dbReference>
<feature type="domain" description="Myb/SANT-like DNA-binding" evidence="7">
    <location>
        <begin position="224"/>
        <end position="301"/>
    </location>
</feature>
<dbReference type="SUPFAM" id="SSF56672">
    <property type="entry name" value="DNA/RNA polymerases"/>
    <property type="match status" value="1"/>
</dbReference>
<evidence type="ECO:0000256" key="1">
    <source>
        <dbReference type="ARBA" id="ARBA00011764"/>
    </source>
</evidence>
<evidence type="ECO:0000259" key="7">
    <source>
        <dbReference type="Pfam" id="PF13873"/>
    </source>
</evidence>
<dbReference type="InterPro" id="IPR028002">
    <property type="entry name" value="Myb_DNA-bind_5"/>
</dbReference>
<protein>
    <recommendedName>
        <fullName evidence="2">Regulatory protein zeste</fullName>
    </recommendedName>
</protein>
<comment type="caution">
    <text evidence="8">The sequence shown here is derived from an EMBL/GenBank/DDBJ whole genome shotgun (WGS) entry which is preliminary data.</text>
</comment>